<organism evidence="2 3">
    <name type="scientific">Elysia marginata</name>
    <dbReference type="NCBI Taxonomy" id="1093978"/>
    <lineage>
        <taxon>Eukaryota</taxon>
        <taxon>Metazoa</taxon>
        <taxon>Spiralia</taxon>
        <taxon>Lophotrochozoa</taxon>
        <taxon>Mollusca</taxon>
        <taxon>Gastropoda</taxon>
        <taxon>Heterobranchia</taxon>
        <taxon>Euthyneura</taxon>
        <taxon>Panpulmonata</taxon>
        <taxon>Sacoglossa</taxon>
        <taxon>Placobranchoidea</taxon>
        <taxon>Plakobranchidae</taxon>
        <taxon>Elysia</taxon>
    </lineage>
</organism>
<dbReference type="AlphaFoldDB" id="A0AAV4I5U1"/>
<sequence>MAVFLKRANMDVEVFASQSLIWSMLKDFCRAGRRAGGTVKSPPRPAPRQESSPTHQPSPSQPPPKAPAQEESDSGPLQFLKAAKFEGPRIMRWALALQAYNFHVQYIKRSENVGADYLSRIE</sequence>
<feature type="compositionally biased region" description="Low complexity" evidence="1">
    <location>
        <begin position="49"/>
        <end position="58"/>
    </location>
</feature>
<feature type="region of interest" description="Disordered" evidence="1">
    <location>
        <begin position="34"/>
        <end position="78"/>
    </location>
</feature>
<evidence type="ECO:0000313" key="3">
    <source>
        <dbReference type="Proteomes" id="UP000762676"/>
    </source>
</evidence>
<protein>
    <submittedName>
        <fullName evidence="2">Retrovirus-related Pol polyprotein from transposon 297</fullName>
    </submittedName>
</protein>
<accession>A0AAV4I5U1</accession>
<evidence type="ECO:0000256" key="1">
    <source>
        <dbReference type="SAM" id="MobiDB-lite"/>
    </source>
</evidence>
<name>A0AAV4I5U1_9GAST</name>
<dbReference type="Proteomes" id="UP000762676">
    <property type="component" value="Unassembled WGS sequence"/>
</dbReference>
<comment type="caution">
    <text evidence="2">The sequence shown here is derived from an EMBL/GenBank/DDBJ whole genome shotgun (WGS) entry which is preliminary data.</text>
</comment>
<dbReference type="EMBL" id="BMAT01013027">
    <property type="protein sequence ID" value="GFS04362.1"/>
    <property type="molecule type" value="Genomic_DNA"/>
</dbReference>
<reference evidence="2 3" key="1">
    <citation type="journal article" date="2021" name="Elife">
        <title>Chloroplast acquisition without the gene transfer in kleptoplastic sea slugs, Plakobranchus ocellatus.</title>
        <authorList>
            <person name="Maeda T."/>
            <person name="Takahashi S."/>
            <person name="Yoshida T."/>
            <person name="Shimamura S."/>
            <person name="Takaki Y."/>
            <person name="Nagai Y."/>
            <person name="Toyoda A."/>
            <person name="Suzuki Y."/>
            <person name="Arimoto A."/>
            <person name="Ishii H."/>
            <person name="Satoh N."/>
            <person name="Nishiyama T."/>
            <person name="Hasebe M."/>
            <person name="Maruyama T."/>
            <person name="Minagawa J."/>
            <person name="Obokata J."/>
            <person name="Shigenobu S."/>
        </authorList>
    </citation>
    <scope>NUCLEOTIDE SEQUENCE [LARGE SCALE GENOMIC DNA]</scope>
</reference>
<proteinExistence type="predicted"/>
<gene>
    <name evidence="2" type="ORF">ElyMa_006492900</name>
</gene>
<evidence type="ECO:0000313" key="2">
    <source>
        <dbReference type="EMBL" id="GFS04362.1"/>
    </source>
</evidence>
<keyword evidence="3" id="KW-1185">Reference proteome</keyword>